<proteinExistence type="predicted"/>
<dbReference type="SMART" id="SM00220">
    <property type="entry name" value="S_TKc"/>
    <property type="match status" value="1"/>
</dbReference>
<evidence type="ECO:0000313" key="16">
    <source>
        <dbReference type="EMBL" id="KAL3533182.1"/>
    </source>
</evidence>
<dbReference type="InterPro" id="IPR000719">
    <property type="entry name" value="Prot_kinase_dom"/>
</dbReference>
<evidence type="ECO:0000256" key="13">
    <source>
        <dbReference type="SAM" id="Phobius"/>
    </source>
</evidence>
<feature type="binding site" evidence="12">
    <location>
        <position position="343"/>
    </location>
    <ligand>
        <name>ATP</name>
        <dbReference type="ChEBI" id="CHEBI:30616"/>
    </ligand>
</feature>
<dbReference type="EMBL" id="JBJUIK010000003">
    <property type="protein sequence ID" value="KAL3533182.1"/>
    <property type="molecule type" value="Genomic_DNA"/>
</dbReference>
<keyword evidence="4 13" id="KW-0812">Transmembrane</keyword>
<dbReference type="PANTHER" id="PTHR27009">
    <property type="entry name" value="RUST RESISTANCE KINASE LR10-RELATED"/>
    <property type="match status" value="1"/>
</dbReference>
<feature type="chain" id="PRO_5044810423" description="Protein kinase domain-containing protein" evidence="14">
    <location>
        <begin position="23"/>
        <end position="629"/>
    </location>
</feature>
<comment type="caution">
    <text evidence="16">The sequence shown here is derived from an EMBL/GenBank/DDBJ whole genome shotgun (WGS) entry which is preliminary data.</text>
</comment>
<dbReference type="FunFam" id="1.10.510.10:FF:000590">
    <property type="entry name" value="PR5-like receptor kinase"/>
    <property type="match status" value="1"/>
</dbReference>
<dbReference type="Gene3D" id="1.10.510.10">
    <property type="entry name" value="Transferase(Phosphotransferase) domain 1"/>
    <property type="match status" value="1"/>
</dbReference>
<dbReference type="PROSITE" id="PS00107">
    <property type="entry name" value="PROTEIN_KINASE_ATP"/>
    <property type="match status" value="1"/>
</dbReference>
<dbReference type="InterPro" id="IPR011009">
    <property type="entry name" value="Kinase-like_dom_sf"/>
</dbReference>
<accession>A0ABD3APQ7</accession>
<dbReference type="PROSITE" id="PS00108">
    <property type="entry name" value="PROTEIN_KINASE_ST"/>
    <property type="match status" value="1"/>
</dbReference>
<dbReference type="AlphaFoldDB" id="A0ABD3APQ7"/>
<dbReference type="GO" id="GO:0004674">
    <property type="term" value="F:protein serine/threonine kinase activity"/>
    <property type="evidence" value="ECO:0007669"/>
    <property type="project" value="UniProtKB-KW"/>
</dbReference>
<dbReference type="InterPro" id="IPR045874">
    <property type="entry name" value="LRK10/LRL21-25-like"/>
</dbReference>
<evidence type="ECO:0000256" key="12">
    <source>
        <dbReference type="PROSITE-ProRule" id="PRU10141"/>
    </source>
</evidence>
<evidence type="ECO:0000256" key="7">
    <source>
        <dbReference type="ARBA" id="ARBA00022777"/>
    </source>
</evidence>
<evidence type="ECO:0000256" key="11">
    <source>
        <dbReference type="ARBA" id="ARBA00023180"/>
    </source>
</evidence>
<evidence type="ECO:0000256" key="4">
    <source>
        <dbReference type="ARBA" id="ARBA00022692"/>
    </source>
</evidence>
<gene>
    <name evidence="16" type="ORF">ACH5RR_006703</name>
</gene>
<keyword evidence="7" id="KW-0418">Kinase</keyword>
<keyword evidence="9 13" id="KW-1133">Transmembrane helix</keyword>
<protein>
    <recommendedName>
        <fullName evidence="15">Protein kinase domain-containing protein</fullName>
    </recommendedName>
</protein>
<dbReference type="InterPro" id="IPR008271">
    <property type="entry name" value="Ser/Thr_kinase_AS"/>
</dbReference>
<dbReference type="InterPro" id="IPR017441">
    <property type="entry name" value="Protein_kinase_ATP_BS"/>
</dbReference>
<dbReference type="PROSITE" id="PS50011">
    <property type="entry name" value="PROTEIN_KINASE_DOM"/>
    <property type="match status" value="1"/>
</dbReference>
<feature type="transmembrane region" description="Helical" evidence="13">
    <location>
        <begin position="258"/>
        <end position="277"/>
    </location>
</feature>
<evidence type="ECO:0000256" key="14">
    <source>
        <dbReference type="SAM" id="SignalP"/>
    </source>
</evidence>
<evidence type="ECO:0000256" key="10">
    <source>
        <dbReference type="ARBA" id="ARBA00023136"/>
    </source>
</evidence>
<comment type="subcellular location">
    <subcellularLocation>
        <location evidence="1">Membrane</location>
        <topology evidence="1">Single-pass type I membrane protein</topology>
    </subcellularLocation>
</comment>
<sequence length="629" mass="71178">MMNTVLLLKVFTVCLALLFVEAVSLRPDKPEKEIGNPKKGHKCDKQFQCGKILINVRYPFRVGGSPEGCGYPNVQLSCDFNRTVLYLGSNSNKYYVEEDSIRSFGTNSNTIRVIDPGVQKNNCSSFPLYSITHDSYNPLHPVSPADSIIFVSCKKPVKSPHYIDTYPWLTAKDFSNVISREGINYSYVVVGKNLVASSIEESCTIHRTITSQFQRSLDVGTRGISFRDIHEVMASGFELQWLENTHGFCSSESCPISVGGRVLVGIFFIIAVAFLIYKCRRGHLLMQDAVEKFLRSRQDLIPVRYSYKQIKKMSNSFKEKLGEGGYGSVYKGKLRSGQFVAIKMLNNKSQANGQDFINEVATLGRIHHVNVVRLVGFCASTSKRALVYDYMPNGSLDKFIFADWQNGISLSWNNAFQIAKGVARGMQYLHQGCNMQILHFDIKPHNVLLDENFVPKISDFGLAKLRPMQKGVVTLTVVRGTLGYMAPELFYRTVGEVSYKADVYSFGMLLMEMAGRRRNLNAHAQRSSQVFFPTWIYDKFHQGEEDIATGDHITTLEDKNVASKFVIIALWCIQMRPEDRPSMKGVLEMLERDLEDLQLPPKPRFYPSHSSVFVQRSSHSCSEESMERI</sequence>
<evidence type="ECO:0000256" key="6">
    <source>
        <dbReference type="ARBA" id="ARBA00022741"/>
    </source>
</evidence>
<evidence type="ECO:0000256" key="3">
    <source>
        <dbReference type="ARBA" id="ARBA00022679"/>
    </source>
</evidence>
<name>A0ABD3APQ7_9GENT</name>
<dbReference type="Pfam" id="PF00069">
    <property type="entry name" value="Pkinase"/>
    <property type="match status" value="1"/>
</dbReference>
<evidence type="ECO:0000256" key="8">
    <source>
        <dbReference type="ARBA" id="ARBA00022840"/>
    </source>
</evidence>
<dbReference type="InterPro" id="IPR025287">
    <property type="entry name" value="WAK_GUB"/>
</dbReference>
<dbReference type="GO" id="GO:0016020">
    <property type="term" value="C:membrane"/>
    <property type="evidence" value="ECO:0007669"/>
    <property type="project" value="UniProtKB-SubCell"/>
</dbReference>
<keyword evidence="6 12" id="KW-0547">Nucleotide-binding</keyword>
<keyword evidence="2" id="KW-0723">Serine/threonine-protein kinase</keyword>
<dbReference type="Pfam" id="PF13947">
    <property type="entry name" value="GUB_WAK_bind"/>
    <property type="match status" value="1"/>
</dbReference>
<reference evidence="16 17" key="1">
    <citation type="submission" date="2024-11" db="EMBL/GenBank/DDBJ databases">
        <title>A near-complete genome assembly of Cinchona calisaya.</title>
        <authorList>
            <person name="Lian D.C."/>
            <person name="Zhao X.W."/>
            <person name="Wei L."/>
        </authorList>
    </citation>
    <scope>NUCLEOTIDE SEQUENCE [LARGE SCALE GENOMIC DNA]</scope>
    <source>
        <tissue evidence="16">Nenye</tissue>
    </source>
</reference>
<evidence type="ECO:0000259" key="15">
    <source>
        <dbReference type="PROSITE" id="PS50011"/>
    </source>
</evidence>
<evidence type="ECO:0000256" key="5">
    <source>
        <dbReference type="ARBA" id="ARBA00022729"/>
    </source>
</evidence>
<keyword evidence="8 12" id="KW-0067">ATP-binding</keyword>
<keyword evidence="5 14" id="KW-0732">Signal</keyword>
<evidence type="ECO:0000256" key="2">
    <source>
        <dbReference type="ARBA" id="ARBA00022527"/>
    </source>
</evidence>
<keyword evidence="11" id="KW-0325">Glycoprotein</keyword>
<feature type="signal peptide" evidence="14">
    <location>
        <begin position="1"/>
        <end position="22"/>
    </location>
</feature>
<evidence type="ECO:0000256" key="9">
    <source>
        <dbReference type="ARBA" id="ARBA00022989"/>
    </source>
</evidence>
<organism evidence="16 17">
    <name type="scientific">Cinchona calisaya</name>
    <dbReference type="NCBI Taxonomy" id="153742"/>
    <lineage>
        <taxon>Eukaryota</taxon>
        <taxon>Viridiplantae</taxon>
        <taxon>Streptophyta</taxon>
        <taxon>Embryophyta</taxon>
        <taxon>Tracheophyta</taxon>
        <taxon>Spermatophyta</taxon>
        <taxon>Magnoliopsida</taxon>
        <taxon>eudicotyledons</taxon>
        <taxon>Gunneridae</taxon>
        <taxon>Pentapetalae</taxon>
        <taxon>asterids</taxon>
        <taxon>lamiids</taxon>
        <taxon>Gentianales</taxon>
        <taxon>Rubiaceae</taxon>
        <taxon>Cinchonoideae</taxon>
        <taxon>Cinchoneae</taxon>
        <taxon>Cinchona</taxon>
    </lineage>
</organism>
<keyword evidence="3" id="KW-0808">Transferase</keyword>
<dbReference type="Gene3D" id="3.30.200.20">
    <property type="entry name" value="Phosphorylase Kinase, domain 1"/>
    <property type="match status" value="1"/>
</dbReference>
<keyword evidence="17" id="KW-1185">Reference proteome</keyword>
<evidence type="ECO:0000313" key="17">
    <source>
        <dbReference type="Proteomes" id="UP001630127"/>
    </source>
</evidence>
<keyword evidence="10 13" id="KW-0472">Membrane</keyword>
<evidence type="ECO:0000256" key="1">
    <source>
        <dbReference type="ARBA" id="ARBA00004479"/>
    </source>
</evidence>
<dbReference type="Proteomes" id="UP001630127">
    <property type="component" value="Unassembled WGS sequence"/>
</dbReference>
<dbReference type="GO" id="GO:0005524">
    <property type="term" value="F:ATP binding"/>
    <property type="evidence" value="ECO:0007669"/>
    <property type="project" value="UniProtKB-UniRule"/>
</dbReference>
<dbReference type="FunFam" id="3.30.200.20:FF:000178">
    <property type="entry name" value="serine/threonine-protein kinase PBS1-like"/>
    <property type="match status" value="1"/>
</dbReference>
<feature type="domain" description="Protein kinase" evidence="15">
    <location>
        <begin position="315"/>
        <end position="605"/>
    </location>
</feature>
<dbReference type="SUPFAM" id="SSF56112">
    <property type="entry name" value="Protein kinase-like (PK-like)"/>
    <property type="match status" value="1"/>
</dbReference>